<dbReference type="Pfam" id="PF13280">
    <property type="entry name" value="WYL"/>
    <property type="match status" value="1"/>
</dbReference>
<dbReference type="STRING" id="1844972.A7K91_24420"/>
<dbReference type="PANTHER" id="PTHR34580:SF9">
    <property type="entry name" value="SLL5097 PROTEIN"/>
    <property type="match status" value="1"/>
</dbReference>
<dbReference type="InterPro" id="IPR026881">
    <property type="entry name" value="WYL_dom"/>
</dbReference>
<feature type="domain" description="WYL" evidence="2">
    <location>
        <begin position="140"/>
        <end position="204"/>
    </location>
</feature>
<dbReference type="RefSeq" id="WP_068682033.1">
    <property type="nucleotide sequence ID" value="NZ_LYPA01000047.1"/>
</dbReference>
<dbReference type="EMBL" id="LYPA01000047">
    <property type="protein sequence ID" value="OBR66366.1"/>
    <property type="molecule type" value="Genomic_DNA"/>
</dbReference>
<reference evidence="3 4" key="1">
    <citation type="submission" date="2016-05" db="EMBL/GenBank/DDBJ databases">
        <title>Paenibacillus oryzae. sp. nov., isolated from the rice root.</title>
        <authorList>
            <person name="Zhang J."/>
            <person name="Zhang X."/>
        </authorList>
    </citation>
    <scope>NUCLEOTIDE SEQUENCE [LARGE SCALE GENOMIC DNA]</scope>
    <source>
        <strain evidence="3 4">1DrF-4</strain>
    </source>
</reference>
<name>A0A1A5YL70_9BACL</name>
<evidence type="ECO:0000313" key="3">
    <source>
        <dbReference type="EMBL" id="OBR66366.1"/>
    </source>
</evidence>
<gene>
    <name evidence="3" type="ORF">A7K91_24420</name>
</gene>
<proteinExistence type="predicted"/>
<dbReference type="InterPro" id="IPR051534">
    <property type="entry name" value="CBASS_pafABC_assoc_protein"/>
</dbReference>
<sequence length="313" mass="36397">MKQSLRLQDLMLYLNDKKSFNLKEIMNRYAISKSTALRDVQALEEMGMPIYSTAGRNGCYNLLPNRLLSPIIFTIDEVHALYFAMQTLNGYQSTPFSLNIQRLKEKFEGCISEERKKKLQKMEMIFSLGRYQNLNECSWLETILEMAIDENGCEVHYFKGDALRSYHVQFFDITSAHGQWYAAAYNFESNKPQIFRCDKIRSVKACNLYLAKPLSELLNASKAMFRDKEAITFQAEVSSRGVDLFYKEHYPSMELLQEQGRYFIKGFYNKGEERFIANYLMSYGATIRSIQPDSVKTLIQEQLASVTKHFNSI</sequence>
<dbReference type="InterPro" id="IPR036390">
    <property type="entry name" value="WH_DNA-bd_sf"/>
</dbReference>
<dbReference type="SUPFAM" id="SSF46785">
    <property type="entry name" value="Winged helix' DNA-binding domain"/>
    <property type="match status" value="1"/>
</dbReference>
<evidence type="ECO:0000259" key="2">
    <source>
        <dbReference type="Pfam" id="PF13280"/>
    </source>
</evidence>
<dbReference type="AlphaFoldDB" id="A0A1A5YL70"/>
<dbReference type="Pfam" id="PF08279">
    <property type="entry name" value="HTH_11"/>
    <property type="match status" value="1"/>
</dbReference>
<dbReference type="Gene3D" id="1.10.10.10">
    <property type="entry name" value="Winged helix-like DNA-binding domain superfamily/Winged helix DNA-binding domain"/>
    <property type="match status" value="1"/>
</dbReference>
<organism evidence="3 4">
    <name type="scientific">Paenibacillus oryzae</name>
    <dbReference type="NCBI Taxonomy" id="1844972"/>
    <lineage>
        <taxon>Bacteria</taxon>
        <taxon>Bacillati</taxon>
        <taxon>Bacillota</taxon>
        <taxon>Bacilli</taxon>
        <taxon>Bacillales</taxon>
        <taxon>Paenibacillaceae</taxon>
        <taxon>Paenibacillus</taxon>
    </lineage>
</organism>
<evidence type="ECO:0000259" key="1">
    <source>
        <dbReference type="Pfam" id="PF08279"/>
    </source>
</evidence>
<comment type="caution">
    <text evidence="3">The sequence shown here is derived from an EMBL/GenBank/DDBJ whole genome shotgun (WGS) entry which is preliminary data.</text>
</comment>
<dbReference type="PANTHER" id="PTHR34580">
    <property type="match status" value="1"/>
</dbReference>
<dbReference type="Proteomes" id="UP000092024">
    <property type="component" value="Unassembled WGS sequence"/>
</dbReference>
<feature type="domain" description="Helix-turn-helix type 11" evidence="1">
    <location>
        <begin position="6"/>
        <end position="58"/>
    </location>
</feature>
<dbReference type="InterPro" id="IPR036388">
    <property type="entry name" value="WH-like_DNA-bd_sf"/>
</dbReference>
<keyword evidence="4" id="KW-1185">Reference proteome</keyword>
<protein>
    <submittedName>
        <fullName evidence="3">Transcriptional regulator</fullName>
    </submittedName>
</protein>
<dbReference type="InterPro" id="IPR013196">
    <property type="entry name" value="HTH_11"/>
</dbReference>
<dbReference type="OrthoDB" id="9815009at2"/>
<accession>A0A1A5YL70</accession>
<evidence type="ECO:0000313" key="4">
    <source>
        <dbReference type="Proteomes" id="UP000092024"/>
    </source>
</evidence>